<keyword evidence="1" id="KW-0175">Coiled coil</keyword>
<evidence type="ECO:0000256" key="1">
    <source>
        <dbReference type="SAM" id="Coils"/>
    </source>
</evidence>
<gene>
    <name evidence="2" type="ORF">SAMN05661003_10548</name>
</gene>
<organism evidence="2 3">
    <name type="scientific">Desulfuromonas thiophila</name>
    <dbReference type="NCBI Taxonomy" id="57664"/>
    <lineage>
        <taxon>Bacteria</taxon>
        <taxon>Pseudomonadati</taxon>
        <taxon>Thermodesulfobacteriota</taxon>
        <taxon>Desulfuromonadia</taxon>
        <taxon>Desulfuromonadales</taxon>
        <taxon>Desulfuromonadaceae</taxon>
        <taxon>Desulfuromonas</taxon>
    </lineage>
</organism>
<dbReference type="OrthoDB" id="6058064at2"/>
<dbReference type="Proteomes" id="UP000243205">
    <property type="component" value="Unassembled WGS sequence"/>
</dbReference>
<dbReference type="STRING" id="57664.SAMN05661003_10548"/>
<name>A0A1G7B3C1_9BACT</name>
<dbReference type="EMBL" id="FNAQ01000005">
    <property type="protein sequence ID" value="SDE21608.1"/>
    <property type="molecule type" value="Genomic_DNA"/>
</dbReference>
<evidence type="ECO:0000313" key="3">
    <source>
        <dbReference type="Proteomes" id="UP000243205"/>
    </source>
</evidence>
<protein>
    <submittedName>
        <fullName evidence="2">Uncharacterized protein</fullName>
    </submittedName>
</protein>
<feature type="coiled-coil region" evidence="1">
    <location>
        <begin position="2"/>
        <end position="36"/>
    </location>
</feature>
<reference evidence="3" key="1">
    <citation type="submission" date="2016-10" db="EMBL/GenBank/DDBJ databases">
        <authorList>
            <person name="Varghese N."/>
            <person name="Submissions S."/>
        </authorList>
    </citation>
    <scope>NUCLEOTIDE SEQUENCE [LARGE SCALE GENOMIC DNA]</scope>
    <source>
        <strain evidence="3">DSM 8987</strain>
    </source>
</reference>
<accession>A0A1G7B3C1</accession>
<dbReference type="RefSeq" id="WP_092077589.1">
    <property type="nucleotide sequence ID" value="NZ_FNAQ01000005.1"/>
</dbReference>
<sequence length="146" mass="16390">MLKKLIERRDAINATLAEINAQAAAVLEQLTEVEESIKIEIAGPVAEARRLAAKDTGTVDVLVQGVMVKHCVDKRVVWDQEKLAALRARIAEYGDEPDAYMRSKTTYSVPEKDYKFFPEPVRAIFAEAREVKAGTPKITFDLEWRG</sequence>
<proteinExistence type="predicted"/>
<keyword evidence="3" id="KW-1185">Reference proteome</keyword>
<dbReference type="AlphaFoldDB" id="A0A1G7B3C1"/>
<evidence type="ECO:0000313" key="2">
    <source>
        <dbReference type="EMBL" id="SDE21608.1"/>
    </source>
</evidence>